<dbReference type="Pfam" id="PF06477">
    <property type="entry name" value="DUF1091"/>
    <property type="match status" value="1"/>
</dbReference>
<organism evidence="1">
    <name type="scientific">Musca domestica</name>
    <name type="common">House fly</name>
    <dbReference type="NCBI Taxonomy" id="7370"/>
    <lineage>
        <taxon>Eukaryota</taxon>
        <taxon>Metazoa</taxon>
        <taxon>Ecdysozoa</taxon>
        <taxon>Arthropoda</taxon>
        <taxon>Hexapoda</taxon>
        <taxon>Insecta</taxon>
        <taxon>Pterygota</taxon>
        <taxon>Neoptera</taxon>
        <taxon>Endopterygota</taxon>
        <taxon>Diptera</taxon>
        <taxon>Brachycera</taxon>
        <taxon>Muscomorpha</taxon>
        <taxon>Muscoidea</taxon>
        <taxon>Muscidae</taxon>
        <taxon>Musca</taxon>
    </lineage>
</organism>
<proteinExistence type="predicted"/>
<sequence length="113" mass="13611">MWPCIRFRKGQCRKGNNGYRPFMYNDTLDFCRFYKNSNRFIFWKIVFFSIVAPSSNINHTCPFDHDIIVENLILNSEMFKMIPLPEDQCMMKSRIAAYDQYKVEIRAYLQISE</sequence>
<dbReference type="AlphaFoldDB" id="A0A1I8NL68"/>
<name>A0A1I8NL68_MUSDO</name>
<reference evidence="1" key="1">
    <citation type="submission" date="2020-05" db="UniProtKB">
        <authorList>
            <consortium name="EnsemblMetazoa"/>
        </authorList>
    </citation>
    <scope>IDENTIFICATION</scope>
    <source>
        <strain evidence="1">Aabys</strain>
    </source>
</reference>
<protein>
    <submittedName>
        <fullName evidence="1">Uncharacterized protein</fullName>
    </submittedName>
</protein>
<dbReference type="PANTHER" id="PTHR20898">
    <property type="entry name" value="DAEDALUS ON 3-RELATED-RELATED"/>
    <property type="match status" value="1"/>
</dbReference>
<dbReference type="VEuPathDB" id="VectorBase:MDOA016916"/>
<dbReference type="EnsemblMetazoa" id="MDOA016916-RA">
    <property type="protein sequence ID" value="MDOA016916-PA"/>
    <property type="gene ID" value="MDOA016916"/>
</dbReference>
<accession>A0A1I8NL68</accession>
<dbReference type="PANTHER" id="PTHR20898:SF0">
    <property type="entry name" value="DAEDALUS ON 3-RELATED"/>
    <property type="match status" value="1"/>
</dbReference>
<evidence type="ECO:0000313" key="1">
    <source>
        <dbReference type="EnsemblMetazoa" id="MDOA016916-PA"/>
    </source>
</evidence>
<dbReference type="InterPro" id="IPR010512">
    <property type="entry name" value="DUF1091"/>
</dbReference>
<dbReference type="VEuPathDB" id="VectorBase:MDOMA2_005482"/>